<evidence type="ECO:0000313" key="3">
    <source>
        <dbReference type="Proteomes" id="UP000600026"/>
    </source>
</evidence>
<sequence length="138" mass="14903">MLCSGFDSRVNDRGNRMRLPAGRFKYDPAMVAEPAAFRPFPYRITLDGGGVIETEATLVAVQGGPRTEFGGGSSYGGGMRICADAVPDDGLFDVTVVGDCSRATLLKVFPQVYKGTRLGHPRPCASWYDRPTTVRVLV</sequence>
<proteinExistence type="predicted"/>
<name>A0A919GZC8_9ACTN</name>
<reference evidence="2" key="1">
    <citation type="submission" date="2020-09" db="EMBL/GenBank/DDBJ databases">
        <title>Whole genome shotgun sequence of Streptomyces xanthophaeus NBRC 12829.</title>
        <authorList>
            <person name="Komaki H."/>
            <person name="Tamura T."/>
        </authorList>
    </citation>
    <scope>NUCLEOTIDE SEQUENCE</scope>
    <source>
        <strain evidence="2">NBRC 12829</strain>
    </source>
</reference>
<accession>A0A919GZC8</accession>
<dbReference type="EMBL" id="BNEE01000004">
    <property type="protein sequence ID" value="GHI84504.1"/>
    <property type="molecule type" value="Genomic_DNA"/>
</dbReference>
<dbReference type="Gene3D" id="2.60.200.40">
    <property type="match status" value="1"/>
</dbReference>
<dbReference type="SUPFAM" id="SSF111331">
    <property type="entry name" value="NAD kinase/diacylglycerol kinase-like"/>
    <property type="match status" value="1"/>
</dbReference>
<gene>
    <name evidence="2" type="ORF">Sxan_18680</name>
</gene>
<dbReference type="AlphaFoldDB" id="A0A919GZC8"/>
<feature type="domain" description="YegS/DAGK C-terminal" evidence="1">
    <location>
        <begin position="3"/>
        <end position="121"/>
    </location>
</feature>
<comment type="caution">
    <text evidence="2">The sequence shown here is derived from an EMBL/GenBank/DDBJ whole genome shotgun (WGS) entry which is preliminary data.</text>
</comment>
<organism evidence="2 3">
    <name type="scientific">Streptomyces xanthophaeus</name>
    <dbReference type="NCBI Taxonomy" id="67385"/>
    <lineage>
        <taxon>Bacteria</taxon>
        <taxon>Bacillati</taxon>
        <taxon>Actinomycetota</taxon>
        <taxon>Actinomycetes</taxon>
        <taxon>Kitasatosporales</taxon>
        <taxon>Streptomycetaceae</taxon>
        <taxon>Streptomyces</taxon>
    </lineage>
</organism>
<keyword evidence="3" id="KW-1185">Reference proteome</keyword>
<dbReference type="InterPro" id="IPR016064">
    <property type="entry name" value="NAD/diacylglycerol_kinase_sf"/>
</dbReference>
<dbReference type="InterPro" id="IPR045540">
    <property type="entry name" value="YegS/DAGK_C"/>
</dbReference>
<dbReference type="Pfam" id="PF19279">
    <property type="entry name" value="YegS_C"/>
    <property type="match status" value="1"/>
</dbReference>
<protein>
    <recommendedName>
        <fullName evidence="1">YegS/DAGK C-terminal domain-containing protein</fullName>
    </recommendedName>
</protein>
<evidence type="ECO:0000313" key="2">
    <source>
        <dbReference type="EMBL" id="GHI84504.1"/>
    </source>
</evidence>
<dbReference type="Proteomes" id="UP000600026">
    <property type="component" value="Unassembled WGS sequence"/>
</dbReference>
<evidence type="ECO:0000259" key="1">
    <source>
        <dbReference type="Pfam" id="PF19279"/>
    </source>
</evidence>